<dbReference type="PRINTS" id="PR00413">
    <property type="entry name" value="HADHALOGNASE"/>
</dbReference>
<dbReference type="CDD" id="cd04305">
    <property type="entry name" value="HAD_Neu5Ac-Pase_like"/>
    <property type="match status" value="1"/>
</dbReference>
<dbReference type="InterPro" id="IPR036412">
    <property type="entry name" value="HAD-like_sf"/>
</dbReference>
<organism evidence="1">
    <name type="scientific">Candidatus Enterococcus clewellii</name>
    <dbReference type="NCBI Taxonomy" id="1834193"/>
    <lineage>
        <taxon>Bacteria</taxon>
        <taxon>Bacillati</taxon>
        <taxon>Bacillota</taxon>
        <taxon>Bacilli</taxon>
        <taxon>Lactobacillales</taxon>
        <taxon>Enterococcaceae</taxon>
        <taxon>Enterococcus</taxon>
    </lineage>
</organism>
<dbReference type="EMBL" id="NGMM01000003">
    <property type="protein sequence ID" value="OTP15851.1"/>
    <property type="molecule type" value="Genomic_DNA"/>
</dbReference>
<dbReference type="SFLD" id="SFLDG01129">
    <property type="entry name" value="C1.5:_HAD__Beta-PGM__Phosphata"/>
    <property type="match status" value="1"/>
</dbReference>
<evidence type="ECO:0008006" key="4">
    <source>
        <dbReference type="Google" id="ProtNLM"/>
    </source>
</evidence>
<gene>
    <name evidence="1" type="ORF">A5888_002065</name>
    <name evidence="2" type="ORF">A5888_003938</name>
</gene>
<reference evidence="2" key="3">
    <citation type="submission" date="2024-03" db="EMBL/GenBank/DDBJ databases">
        <title>The Genome Sequence of Enterococcus sp. DIV0242b.</title>
        <authorList>
            <consortium name="The Broad Institute Genomics Platform"/>
            <consortium name="The Broad Institute Microbial Omics Core"/>
            <consortium name="The Broad Institute Genomic Center for Infectious Diseases"/>
            <person name="Earl A."/>
            <person name="Manson A."/>
            <person name="Gilmore M."/>
            <person name="Schwartman J."/>
            <person name="Shea T."/>
            <person name="Abouelleil A."/>
            <person name="Cao P."/>
            <person name="Chapman S."/>
            <person name="Cusick C."/>
            <person name="Young S."/>
            <person name="Neafsey D."/>
            <person name="Nusbaum C."/>
            <person name="Birren B."/>
        </authorList>
    </citation>
    <scope>NUCLEOTIDE SEQUENCE</scope>
    <source>
        <strain evidence="2">9E7_DIV0242</strain>
    </source>
</reference>
<dbReference type="InterPro" id="IPR023214">
    <property type="entry name" value="HAD_sf"/>
</dbReference>
<dbReference type="SFLD" id="SFLDS00003">
    <property type="entry name" value="Haloacid_Dehalogenase"/>
    <property type="match status" value="1"/>
</dbReference>
<name>A0A242K6A9_9ENTE</name>
<dbReference type="PANTHER" id="PTHR47478:SF1">
    <property type="entry name" value="PYRIMIDINE 5'-NUCLEOTIDASE YJJG"/>
    <property type="match status" value="1"/>
</dbReference>
<evidence type="ECO:0000313" key="1">
    <source>
        <dbReference type="EMBL" id="OTP15851.1"/>
    </source>
</evidence>
<dbReference type="Proteomes" id="UP000195141">
    <property type="component" value="Chromosome"/>
</dbReference>
<dbReference type="Gene3D" id="3.40.50.1000">
    <property type="entry name" value="HAD superfamily/HAD-like"/>
    <property type="match status" value="1"/>
</dbReference>
<dbReference type="SUPFAM" id="SSF56784">
    <property type="entry name" value="HAD-like"/>
    <property type="match status" value="1"/>
</dbReference>
<accession>A0A242K6A9</accession>
<reference evidence="1" key="1">
    <citation type="submission" date="2017-05" db="EMBL/GenBank/DDBJ databases">
        <title>The Genome Sequence of Enterococcus sp. 9E7_DIV0242.</title>
        <authorList>
            <consortium name="The Broad Institute Genomics Platform"/>
            <consortium name="The Broad Institute Genomic Center for Infectious Diseases"/>
            <person name="Earl A."/>
            <person name="Manson A."/>
            <person name="Schwartman J."/>
            <person name="Gilmore M."/>
            <person name="Abouelleil A."/>
            <person name="Cao P."/>
            <person name="Chapman S."/>
            <person name="Cusick C."/>
            <person name="Shea T."/>
            <person name="Young S."/>
            <person name="Neafsey D."/>
            <person name="Nusbaum C."/>
            <person name="Birren B."/>
        </authorList>
    </citation>
    <scope>NUCLEOTIDE SEQUENCE [LARGE SCALE GENOMIC DNA]</scope>
    <source>
        <strain evidence="1">9E7_DIV0242</strain>
    </source>
</reference>
<dbReference type="InterPro" id="IPR006439">
    <property type="entry name" value="HAD-SF_hydro_IA"/>
</dbReference>
<evidence type="ECO:0000313" key="3">
    <source>
        <dbReference type="Proteomes" id="UP000195141"/>
    </source>
</evidence>
<dbReference type="InterPro" id="IPR052550">
    <property type="entry name" value="Pyrimidine_5'-ntase_YjjG"/>
</dbReference>
<dbReference type="AlphaFoldDB" id="A0A242K6A9"/>
<dbReference type="Pfam" id="PF00702">
    <property type="entry name" value="Hydrolase"/>
    <property type="match status" value="1"/>
</dbReference>
<dbReference type="Gene3D" id="1.20.120.710">
    <property type="entry name" value="Haloacid dehalogenase hydrolase-like domain"/>
    <property type="match status" value="1"/>
</dbReference>
<protein>
    <recommendedName>
        <fullName evidence="4">HAD superfamily hydrolase</fullName>
    </recommendedName>
</protein>
<dbReference type="EMBL" id="CP147247">
    <property type="protein sequence ID" value="WYJ92165.1"/>
    <property type="molecule type" value="Genomic_DNA"/>
</dbReference>
<dbReference type="NCBIfam" id="TIGR01549">
    <property type="entry name" value="HAD-SF-IA-v1"/>
    <property type="match status" value="1"/>
</dbReference>
<evidence type="ECO:0000313" key="2">
    <source>
        <dbReference type="EMBL" id="WYJ92165.1"/>
    </source>
</evidence>
<proteinExistence type="predicted"/>
<sequence>MINTVVFDVDDTIYDQQAPFRAAVKRIYPDFPVEKMHELYIRFRYHSDVTFEKTITGEWTLAYMRFYRLDESLKDLGYPATTEEESASFQKAYEDELGKIVMHPEVAKVLDYLSQKQVPLGIITNGPTDHQYKKVKQLNLESWVLSDNIIISQSTGFQKPDKEIFDLAARQFAMNPETTLYVGDSFENDVVGAHNGGWQSLWFNHRLRAVPKNTELTYVKEVTCFDELFASIKELV</sequence>
<reference evidence="2" key="2">
    <citation type="submission" date="2017-05" db="EMBL/GenBank/DDBJ databases">
        <authorList>
            <consortium name="The Broad Institute Genomics Platform"/>
            <consortium name="The Broad Institute Genomic Center for Infectious Diseases"/>
            <person name="Earl A."/>
            <person name="Manson A."/>
            <person name="Schwartman J."/>
            <person name="Gilmore M."/>
            <person name="Abouelleil A."/>
            <person name="Cao P."/>
            <person name="Chapman S."/>
            <person name="Cusick C."/>
            <person name="Shea T."/>
            <person name="Young S."/>
            <person name="Neafsey D."/>
            <person name="Nusbaum C."/>
            <person name="Birren B."/>
        </authorList>
    </citation>
    <scope>NUCLEOTIDE SEQUENCE</scope>
    <source>
        <strain evidence="2">9E7_DIV0242</strain>
    </source>
</reference>
<keyword evidence="3" id="KW-1185">Reference proteome</keyword>
<dbReference type="PANTHER" id="PTHR47478">
    <property type="match status" value="1"/>
</dbReference>